<protein>
    <recommendedName>
        <fullName evidence="1">Aminotransferase class V domain-containing protein</fullName>
    </recommendedName>
</protein>
<proteinExistence type="predicted"/>
<gene>
    <name evidence="2" type="ORF">METZ01_LOCUS303112</name>
</gene>
<dbReference type="AlphaFoldDB" id="A0A382MP63"/>
<dbReference type="InterPro" id="IPR000192">
    <property type="entry name" value="Aminotrans_V_dom"/>
</dbReference>
<dbReference type="InterPro" id="IPR015424">
    <property type="entry name" value="PyrdxlP-dep_Trfase"/>
</dbReference>
<dbReference type="Gene3D" id="3.40.640.10">
    <property type="entry name" value="Type I PLP-dependent aspartate aminotransferase-like (Major domain)"/>
    <property type="match status" value="1"/>
</dbReference>
<feature type="non-terminal residue" evidence="2">
    <location>
        <position position="102"/>
    </location>
</feature>
<sequence>MKFDLEKIRAQFPALAITDEGRSRVYLDNPAGTQVPLQVIDRMRDYLIQCNANQGGHFSTSLESDRILEEAHQAMADLLHARSSTEIIFGANMTTLTYAMSR</sequence>
<dbReference type="SUPFAM" id="SSF53383">
    <property type="entry name" value="PLP-dependent transferases"/>
    <property type="match status" value="1"/>
</dbReference>
<dbReference type="InterPro" id="IPR015421">
    <property type="entry name" value="PyrdxlP-dep_Trfase_major"/>
</dbReference>
<organism evidence="2">
    <name type="scientific">marine metagenome</name>
    <dbReference type="NCBI Taxonomy" id="408172"/>
    <lineage>
        <taxon>unclassified sequences</taxon>
        <taxon>metagenomes</taxon>
        <taxon>ecological metagenomes</taxon>
    </lineage>
</organism>
<accession>A0A382MP63</accession>
<reference evidence="2" key="1">
    <citation type="submission" date="2018-05" db="EMBL/GenBank/DDBJ databases">
        <authorList>
            <person name="Lanie J.A."/>
            <person name="Ng W.-L."/>
            <person name="Kazmierczak K.M."/>
            <person name="Andrzejewski T.M."/>
            <person name="Davidsen T.M."/>
            <person name="Wayne K.J."/>
            <person name="Tettelin H."/>
            <person name="Glass J.I."/>
            <person name="Rusch D."/>
            <person name="Podicherti R."/>
            <person name="Tsui H.-C.T."/>
            <person name="Winkler M.E."/>
        </authorList>
    </citation>
    <scope>NUCLEOTIDE SEQUENCE</scope>
</reference>
<dbReference type="EMBL" id="UINC01094753">
    <property type="protein sequence ID" value="SVC50258.1"/>
    <property type="molecule type" value="Genomic_DNA"/>
</dbReference>
<evidence type="ECO:0000259" key="1">
    <source>
        <dbReference type="Pfam" id="PF00266"/>
    </source>
</evidence>
<dbReference type="InterPro" id="IPR015422">
    <property type="entry name" value="PyrdxlP-dep_Trfase_small"/>
</dbReference>
<dbReference type="PANTHER" id="PTHR43586">
    <property type="entry name" value="CYSTEINE DESULFURASE"/>
    <property type="match status" value="1"/>
</dbReference>
<dbReference type="Gene3D" id="3.90.1150.10">
    <property type="entry name" value="Aspartate Aminotransferase, domain 1"/>
    <property type="match status" value="1"/>
</dbReference>
<feature type="domain" description="Aminotransferase class V" evidence="1">
    <location>
        <begin position="25"/>
        <end position="94"/>
    </location>
</feature>
<name>A0A382MP63_9ZZZZ</name>
<evidence type="ECO:0000313" key="2">
    <source>
        <dbReference type="EMBL" id="SVC50258.1"/>
    </source>
</evidence>
<dbReference type="PANTHER" id="PTHR43586:SF21">
    <property type="entry name" value="PYRIDOXAL PHOSPHATE (PLP)-DEPENDENT ASPARTATE AMINOTRANSFERASE SUPERFAMILY"/>
    <property type="match status" value="1"/>
</dbReference>
<dbReference type="Pfam" id="PF00266">
    <property type="entry name" value="Aminotran_5"/>
    <property type="match status" value="1"/>
</dbReference>